<keyword evidence="8 9" id="KW-0804">Transcription</keyword>
<keyword evidence="3 10" id="KW-0597">Phosphoprotein</keyword>
<keyword evidence="13" id="KW-1185">Reference proteome</keyword>
<gene>
    <name evidence="12" type="ORF">BBK14_28435</name>
</gene>
<feature type="domain" description="Response regulatory" evidence="11">
    <location>
        <begin position="10"/>
        <end position="126"/>
    </location>
</feature>
<dbReference type="Gene3D" id="1.10.10.10">
    <property type="entry name" value="Winged helix-like DNA-binding domain superfamily/Winged helix DNA-binding domain"/>
    <property type="match status" value="1"/>
</dbReference>
<sequence>MMSRPGAPIRTLVVDDDQVIADAHRSYVEKLPGFVVTDVAISGRHALHLASLGNVDLVLLDFRLPDIGGLDICRALRGGGAPLDVIAVTSARDLPTVRSAVSYGVVQYIVKPFTFTVFRDRLERYAAYRTQITAHTDADVLGQRDVDRALATLRSAESDTVHQPKGLSVETLDAVVAYLSRAAAKPGTADLTAAGVAAAVGISRVTARRYLERLTNQRLVNRSQRYGSGGRPEYLYRWIGN</sequence>
<dbReference type="Gene3D" id="3.40.50.2300">
    <property type="match status" value="1"/>
</dbReference>
<name>A0A1S1PG98_9ACTN</name>
<comment type="subcellular location">
    <subcellularLocation>
        <location evidence="1 9">Cytoplasm</location>
    </subcellularLocation>
</comment>
<dbReference type="GO" id="GO:0003677">
    <property type="term" value="F:DNA binding"/>
    <property type="evidence" value="ECO:0007669"/>
    <property type="project" value="UniProtKB-KW"/>
</dbReference>
<reference evidence="13" key="1">
    <citation type="submission" date="2016-07" db="EMBL/GenBank/DDBJ databases">
        <title>Frankia sp. NRRL B-16219 Genome sequencing.</title>
        <authorList>
            <person name="Ghodhbane-Gtari F."/>
            <person name="Swanson E."/>
            <person name="Gueddou A."/>
            <person name="Louati M."/>
            <person name="Nouioui I."/>
            <person name="Hezbri K."/>
            <person name="Abebe-Akele F."/>
            <person name="Simpson S."/>
            <person name="Morris K."/>
            <person name="Thomas K."/>
            <person name="Gtari M."/>
            <person name="Tisa L.S."/>
        </authorList>
    </citation>
    <scope>NUCLEOTIDE SEQUENCE [LARGE SCALE GENOMIC DNA]</scope>
    <source>
        <strain evidence="13">NRRL B-16219</strain>
    </source>
</reference>
<keyword evidence="4 9" id="KW-0902">Two-component regulatory system</keyword>
<accession>A0A1S1PG98</accession>
<dbReference type="InterPro" id="IPR011006">
    <property type="entry name" value="CheY-like_superfamily"/>
</dbReference>
<comment type="caution">
    <text evidence="12">The sequence shown here is derived from an EMBL/GenBank/DDBJ whole genome shotgun (WGS) entry which is preliminary data.</text>
</comment>
<dbReference type="SUPFAM" id="SSF46785">
    <property type="entry name" value="Winged helix' DNA-binding domain"/>
    <property type="match status" value="1"/>
</dbReference>
<keyword evidence="2 9" id="KW-0963">Cytoplasm</keyword>
<dbReference type="Proteomes" id="UP000179769">
    <property type="component" value="Unassembled WGS sequence"/>
</dbReference>
<protein>
    <recommendedName>
        <fullName evidence="9">Transcriptional regulatory protein</fullName>
    </recommendedName>
</protein>
<dbReference type="InterPro" id="IPR048714">
    <property type="entry name" value="DpiA-like_HTH"/>
</dbReference>
<dbReference type="GO" id="GO:0003700">
    <property type="term" value="F:DNA-binding transcription factor activity"/>
    <property type="evidence" value="ECO:0007669"/>
    <property type="project" value="InterPro"/>
</dbReference>
<keyword evidence="6 9" id="KW-0238">DNA-binding</keyword>
<dbReference type="EMBL" id="MAXA01000270">
    <property type="protein sequence ID" value="OHV20169.1"/>
    <property type="molecule type" value="Genomic_DNA"/>
</dbReference>
<evidence type="ECO:0000313" key="13">
    <source>
        <dbReference type="Proteomes" id="UP000179769"/>
    </source>
</evidence>
<dbReference type="SUPFAM" id="SSF52172">
    <property type="entry name" value="CheY-like"/>
    <property type="match status" value="1"/>
</dbReference>
<dbReference type="InterPro" id="IPR036388">
    <property type="entry name" value="WH-like_DNA-bd_sf"/>
</dbReference>
<evidence type="ECO:0000256" key="10">
    <source>
        <dbReference type="PROSITE-ProRule" id="PRU00169"/>
    </source>
</evidence>
<dbReference type="PIRSF" id="PIRSF006171">
    <property type="entry name" value="RR_citrat_malat"/>
    <property type="match status" value="1"/>
</dbReference>
<dbReference type="Pfam" id="PF20714">
    <property type="entry name" value="HTH_64"/>
    <property type="match status" value="1"/>
</dbReference>
<dbReference type="RefSeq" id="WP_071066955.1">
    <property type="nucleotide sequence ID" value="NZ_JBFLUH010000180.1"/>
</dbReference>
<evidence type="ECO:0000256" key="1">
    <source>
        <dbReference type="ARBA" id="ARBA00004496"/>
    </source>
</evidence>
<dbReference type="GO" id="GO:0005737">
    <property type="term" value="C:cytoplasm"/>
    <property type="evidence" value="ECO:0007669"/>
    <property type="project" value="UniProtKB-SubCell"/>
</dbReference>
<dbReference type="InterPro" id="IPR036390">
    <property type="entry name" value="WH_DNA-bd_sf"/>
</dbReference>
<keyword evidence="7 9" id="KW-0010">Activator</keyword>
<dbReference type="Pfam" id="PF00072">
    <property type="entry name" value="Response_reg"/>
    <property type="match status" value="1"/>
</dbReference>
<dbReference type="PROSITE" id="PS50110">
    <property type="entry name" value="RESPONSE_REGULATORY"/>
    <property type="match status" value="1"/>
</dbReference>
<proteinExistence type="predicted"/>
<organism evidence="12 13">
    <name type="scientific">Parafrankia soli</name>
    <dbReference type="NCBI Taxonomy" id="2599596"/>
    <lineage>
        <taxon>Bacteria</taxon>
        <taxon>Bacillati</taxon>
        <taxon>Actinomycetota</taxon>
        <taxon>Actinomycetes</taxon>
        <taxon>Frankiales</taxon>
        <taxon>Frankiaceae</taxon>
        <taxon>Parafrankia</taxon>
    </lineage>
</organism>
<evidence type="ECO:0000259" key="11">
    <source>
        <dbReference type="PROSITE" id="PS50110"/>
    </source>
</evidence>
<dbReference type="PANTHER" id="PTHR45526:SF1">
    <property type="entry name" value="TRANSCRIPTIONAL REGULATORY PROTEIN DCUR-RELATED"/>
    <property type="match status" value="1"/>
</dbReference>
<dbReference type="OrthoDB" id="7187989at2"/>
<dbReference type="SMART" id="SM00448">
    <property type="entry name" value="REC"/>
    <property type="match status" value="1"/>
</dbReference>
<evidence type="ECO:0000256" key="7">
    <source>
        <dbReference type="ARBA" id="ARBA00023159"/>
    </source>
</evidence>
<dbReference type="InterPro" id="IPR024187">
    <property type="entry name" value="Sig_transdc_resp-reg_cit/mal"/>
</dbReference>
<dbReference type="AlphaFoldDB" id="A0A1S1PG98"/>
<evidence type="ECO:0000256" key="3">
    <source>
        <dbReference type="ARBA" id="ARBA00022553"/>
    </source>
</evidence>
<evidence type="ECO:0000256" key="9">
    <source>
        <dbReference type="PIRNR" id="PIRNR006171"/>
    </source>
</evidence>
<dbReference type="InterPro" id="IPR051271">
    <property type="entry name" value="2C-system_Tx_regulators"/>
</dbReference>
<evidence type="ECO:0000313" key="12">
    <source>
        <dbReference type="EMBL" id="OHV20169.1"/>
    </source>
</evidence>
<evidence type="ECO:0000256" key="6">
    <source>
        <dbReference type="ARBA" id="ARBA00023125"/>
    </source>
</evidence>
<evidence type="ECO:0000256" key="8">
    <source>
        <dbReference type="ARBA" id="ARBA00023163"/>
    </source>
</evidence>
<dbReference type="GO" id="GO:0000156">
    <property type="term" value="F:phosphorelay response regulator activity"/>
    <property type="evidence" value="ECO:0007669"/>
    <property type="project" value="TreeGrafter"/>
</dbReference>
<dbReference type="InterPro" id="IPR001789">
    <property type="entry name" value="Sig_transdc_resp-reg_receiver"/>
</dbReference>
<dbReference type="PANTHER" id="PTHR45526">
    <property type="entry name" value="TRANSCRIPTIONAL REGULATORY PROTEIN DPIA"/>
    <property type="match status" value="1"/>
</dbReference>
<evidence type="ECO:0000256" key="5">
    <source>
        <dbReference type="ARBA" id="ARBA00023015"/>
    </source>
</evidence>
<keyword evidence="5 9" id="KW-0805">Transcription regulation</keyword>
<evidence type="ECO:0000256" key="2">
    <source>
        <dbReference type="ARBA" id="ARBA00022490"/>
    </source>
</evidence>
<evidence type="ECO:0000256" key="4">
    <source>
        <dbReference type="ARBA" id="ARBA00023012"/>
    </source>
</evidence>
<feature type="modified residue" description="4-aspartylphosphate" evidence="10">
    <location>
        <position position="61"/>
    </location>
</feature>